<dbReference type="InterPro" id="IPR003838">
    <property type="entry name" value="ABC3_permease_C"/>
</dbReference>
<keyword evidence="5 6" id="KW-0472">Membrane</keyword>
<keyword evidence="4 6" id="KW-1133">Transmembrane helix</keyword>
<name>A0ABY5L2H5_9CELL</name>
<keyword evidence="3 6" id="KW-0812">Transmembrane</keyword>
<evidence type="ECO:0000313" key="9">
    <source>
        <dbReference type="Proteomes" id="UP001316189"/>
    </source>
</evidence>
<feature type="domain" description="ABC3 transporter permease C-terminal" evidence="7">
    <location>
        <begin position="797"/>
        <end position="906"/>
    </location>
</feature>
<gene>
    <name evidence="8" type="ORF">NP064_04255</name>
</gene>
<evidence type="ECO:0000256" key="3">
    <source>
        <dbReference type="ARBA" id="ARBA00022692"/>
    </source>
</evidence>
<evidence type="ECO:0000256" key="4">
    <source>
        <dbReference type="ARBA" id="ARBA00022989"/>
    </source>
</evidence>
<evidence type="ECO:0000256" key="2">
    <source>
        <dbReference type="ARBA" id="ARBA00022475"/>
    </source>
</evidence>
<feature type="transmembrane region" description="Helical" evidence="6">
    <location>
        <begin position="35"/>
        <end position="53"/>
    </location>
</feature>
<proteinExistence type="predicted"/>
<keyword evidence="2" id="KW-1003">Cell membrane</keyword>
<feature type="transmembrane region" description="Helical" evidence="6">
    <location>
        <begin position="433"/>
        <end position="455"/>
    </location>
</feature>
<feature type="transmembrane region" description="Helical" evidence="6">
    <location>
        <begin position="352"/>
        <end position="375"/>
    </location>
</feature>
<protein>
    <recommendedName>
        <fullName evidence="7">ABC3 transporter permease C-terminal domain-containing protein</fullName>
    </recommendedName>
</protein>
<feature type="transmembrane region" description="Helical" evidence="6">
    <location>
        <begin position="511"/>
        <end position="532"/>
    </location>
</feature>
<feature type="transmembrane region" description="Helical" evidence="6">
    <location>
        <begin position="886"/>
        <end position="908"/>
    </location>
</feature>
<dbReference type="RefSeq" id="WP_227567751.1">
    <property type="nucleotide sequence ID" value="NZ_CP101988.1"/>
</dbReference>
<comment type="subcellular location">
    <subcellularLocation>
        <location evidence="1">Cell membrane</location>
        <topology evidence="1">Multi-pass membrane protein</topology>
    </subcellularLocation>
</comment>
<feature type="transmembrane region" description="Helical" evidence="6">
    <location>
        <begin position="566"/>
        <end position="588"/>
    </location>
</feature>
<evidence type="ECO:0000313" key="8">
    <source>
        <dbReference type="EMBL" id="UUI76125.1"/>
    </source>
</evidence>
<dbReference type="Proteomes" id="UP001316189">
    <property type="component" value="Chromosome"/>
</dbReference>
<feature type="transmembrane region" description="Helical" evidence="6">
    <location>
        <begin position="476"/>
        <end position="496"/>
    </location>
</feature>
<evidence type="ECO:0000256" key="1">
    <source>
        <dbReference type="ARBA" id="ARBA00004651"/>
    </source>
</evidence>
<reference evidence="8 9" key="1">
    <citation type="submission" date="2022-07" db="EMBL/GenBank/DDBJ databases">
        <title>Novel species in genus cellulomonas.</title>
        <authorList>
            <person name="Ye L."/>
        </authorList>
    </citation>
    <scope>NUCLEOTIDE SEQUENCE [LARGE SCALE GENOMIC DNA]</scope>
    <source>
        <strain evidence="9">zg-Y338</strain>
    </source>
</reference>
<organism evidence="8 9">
    <name type="scientific">Cellulomonas chengniuliangii</name>
    <dbReference type="NCBI Taxonomy" id="2968084"/>
    <lineage>
        <taxon>Bacteria</taxon>
        <taxon>Bacillati</taxon>
        <taxon>Actinomycetota</taxon>
        <taxon>Actinomycetes</taxon>
        <taxon>Micrococcales</taxon>
        <taxon>Cellulomonadaceae</taxon>
        <taxon>Cellulomonas</taxon>
    </lineage>
</organism>
<sequence>MTFLADRRAVVRAARSTVGGARLVVPRRSLADRGLLVGHLVLITVLCFLTLMGPRLLVNGADAGLRGAAEDAGPSADLIARLPDPLAGAERYRASGAANRLKASATRMAEALPADLRALTDAPRAEFTGQSPVAIDGRQTIVTYAWWSSLDQTPVRWVHGGPPAASPEPSDELDPDMDVEALAANGFEAEPPPGRIEVAVSRANADLLGLTVGQEIAVVRNTTQKTTLVVAGVYEADDPTDPAWGTVDGLLEARTTRGAAGTQVLGVMLSDESLPDAALYLMPVAQTLEVRFPLAVDRLRSTDSAEIETTLRRTIVNSSELQTRWGVPTVNSALTEILPGFRVQLQGAQAQAFVMFFGVVLVGALALILTARLVLERRRAVLIAERARGASVASIALRLGLESAPMALAGLAFGALATLPFALGAAWTWTPALLVSATASLATPLGGAWIAARAWGGRHVPANRSDRERLAARRRARRLVVELALIVLAGGAVAAVRGRGLLQTQSAGPDLLLSATPGLMAGAATVVALRVLPPVLRLAGRLATRGRGLVAVVASARAARATGGGLPLLALAVSIAMMVFAGSIATTIDHGQVRASAQQVGAEVRVDGAIPEGVASQLLAEPGVSAAATGVRTFERSLNRGSGVKVTLLVADAAQLDTILRAHDDRYQGELDLMAAGGSGAPKALVSPGLVDVVERAGASVLQGKHFVQLDVVGVTGLAEPDEHLVVVDLAQIEAASGEPAEPDTLWVDGPGARAAVTAVGLDTNPRVTVTSRAEWLAETRDAPLGSRLVDLLLASAVVLAAFASLTMALTVVASAPERGRTLSALRTLGLDGRLARRITLGELLPVSVAAVLIGVGLGLTVPPVLHGALGLSEVTGELRAGPVSVAPASIVLAVGATAVALAVSIAVEAAVRRRDRLGDVLRVGER</sequence>
<feature type="transmembrane region" description="Helical" evidence="6">
    <location>
        <begin position="844"/>
        <end position="866"/>
    </location>
</feature>
<dbReference type="Pfam" id="PF02687">
    <property type="entry name" value="FtsX"/>
    <property type="match status" value="1"/>
</dbReference>
<keyword evidence="9" id="KW-1185">Reference proteome</keyword>
<accession>A0ABY5L2H5</accession>
<feature type="transmembrane region" description="Helical" evidence="6">
    <location>
        <begin position="792"/>
        <end position="814"/>
    </location>
</feature>
<evidence type="ECO:0000256" key="6">
    <source>
        <dbReference type="SAM" id="Phobius"/>
    </source>
</evidence>
<dbReference type="EMBL" id="CP101988">
    <property type="protein sequence ID" value="UUI76125.1"/>
    <property type="molecule type" value="Genomic_DNA"/>
</dbReference>
<evidence type="ECO:0000259" key="7">
    <source>
        <dbReference type="Pfam" id="PF02687"/>
    </source>
</evidence>
<evidence type="ECO:0000256" key="5">
    <source>
        <dbReference type="ARBA" id="ARBA00023136"/>
    </source>
</evidence>